<dbReference type="RefSeq" id="WP_181873114.1">
    <property type="nucleotide sequence ID" value="NZ_QPJW01000003.1"/>
</dbReference>
<dbReference type="PROSITE" id="PS51918">
    <property type="entry name" value="RADICAL_SAM"/>
    <property type="match status" value="1"/>
</dbReference>
<dbReference type="SFLD" id="SFLDS00029">
    <property type="entry name" value="Radical_SAM"/>
    <property type="match status" value="1"/>
</dbReference>
<dbReference type="InterPro" id="IPR017200">
    <property type="entry name" value="PqqE-like"/>
</dbReference>
<dbReference type="InterPro" id="IPR007197">
    <property type="entry name" value="rSAM"/>
</dbReference>
<dbReference type="InterPro" id="IPR006638">
    <property type="entry name" value="Elp3/MiaA/NifB-like_rSAM"/>
</dbReference>
<proteinExistence type="predicted"/>
<dbReference type="PANTHER" id="PTHR11228">
    <property type="entry name" value="RADICAL SAM DOMAIN PROTEIN"/>
    <property type="match status" value="1"/>
</dbReference>
<keyword evidence="9" id="KW-1185">Reference proteome</keyword>
<dbReference type="SFLD" id="SFLDG01067">
    <property type="entry name" value="SPASM/twitch_domain_containing"/>
    <property type="match status" value="1"/>
</dbReference>
<evidence type="ECO:0000313" key="9">
    <source>
        <dbReference type="Proteomes" id="UP000253090"/>
    </source>
</evidence>
<dbReference type="AlphaFoldDB" id="A0A369BGE7"/>
<name>A0A369BGE7_9BACL</name>
<dbReference type="PIRSF" id="PIRSF037420">
    <property type="entry name" value="PQQ_syn_pqqE"/>
    <property type="match status" value="1"/>
</dbReference>
<dbReference type="SFLD" id="SFLDG01386">
    <property type="entry name" value="main_SPASM_domain-containing"/>
    <property type="match status" value="1"/>
</dbReference>
<dbReference type="InterPro" id="IPR013785">
    <property type="entry name" value="Aldolase_TIM"/>
</dbReference>
<evidence type="ECO:0000256" key="6">
    <source>
        <dbReference type="ARBA" id="ARBA00023014"/>
    </source>
</evidence>
<evidence type="ECO:0000256" key="1">
    <source>
        <dbReference type="ARBA" id="ARBA00001966"/>
    </source>
</evidence>
<dbReference type="Gene3D" id="3.20.20.70">
    <property type="entry name" value="Aldolase class I"/>
    <property type="match status" value="1"/>
</dbReference>
<gene>
    <name evidence="8" type="ORF">DFP94_103355</name>
</gene>
<dbReference type="InterPro" id="IPR050377">
    <property type="entry name" value="Radical_SAM_PqqE_MftC-like"/>
</dbReference>
<evidence type="ECO:0000256" key="3">
    <source>
        <dbReference type="ARBA" id="ARBA00022691"/>
    </source>
</evidence>
<comment type="caution">
    <text evidence="8">The sequence shown here is derived from an EMBL/GenBank/DDBJ whole genome shotgun (WGS) entry which is preliminary data.</text>
</comment>
<dbReference type="CDD" id="cd01335">
    <property type="entry name" value="Radical_SAM"/>
    <property type="match status" value="1"/>
</dbReference>
<dbReference type="Pfam" id="PF13186">
    <property type="entry name" value="SPASM"/>
    <property type="match status" value="1"/>
</dbReference>
<feature type="domain" description="Radical SAM core" evidence="7">
    <location>
        <begin position="5"/>
        <end position="216"/>
    </location>
</feature>
<evidence type="ECO:0000256" key="2">
    <source>
        <dbReference type="ARBA" id="ARBA00022485"/>
    </source>
</evidence>
<keyword evidence="5" id="KW-0408">Iron</keyword>
<dbReference type="GO" id="GO:0046872">
    <property type="term" value="F:metal ion binding"/>
    <property type="evidence" value="ECO:0007669"/>
    <property type="project" value="UniProtKB-KW"/>
</dbReference>
<evidence type="ECO:0000259" key="7">
    <source>
        <dbReference type="PROSITE" id="PS51918"/>
    </source>
</evidence>
<dbReference type="InterPro" id="IPR023885">
    <property type="entry name" value="4Fe4S-binding_SPASM_dom"/>
</dbReference>
<dbReference type="Pfam" id="PF04055">
    <property type="entry name" value="Radical_SAM"/>
    <property type="match status" value="1"/>
</dbReference>
<dbReference type="PANTHER" id="PTHR11228:SF7">
    <property type="entry name" value="PQQA PEPTIDE CYCLASE"/>
    <property type="match status" value="1"/>
</dbReference>
<keyword evidence="6" id="KW-0411">Iron-sulfur</keyword>
<evidence type="ECO:0000256" key="4">
    <source>
        <dbReference type="ARBA" id="ARBA00022723"/>
    </source>
</evidence>
<reference evidence="8 9" key="1">
    <citation type="submission" date="2018-07" db="EMBL/GenBank/DDBJ databases">
        <title>Genomic Encyclopedia of Type Strains, Phase III (KMG-III): the genomes of soil and plant-associated and newly described type strains.</title>
        <authorList>
            <person name="Whitman W."/>
        </authorList>
    </citation>
    <scope>NUCLEOTIDE SEQUENCE [LARGE SCALE GENOMIC DNA]</scope>
    <source>
        <strain evidence="8 9">CECT 8333</strain>
    </source>
</reference>
<evidence type="ECO:0000313" key="8">
    <source>
        <dbReference type="EMBL" id="RCX20623.1"/>
    </source>
</evidence>
<organism evidence="8 9">
    <name type="scientific">Fontibacillus phaseoli</name>
    <dbReference type="NCBI Taxonomy" id="1416533"/>
    <lineage>
        <taxon>Bacteria</taxon>
        <taxon>Bacillati</taxon>
        <taxon>Bacillota</taxon>
        <taxon>Bacilli</taxon>
        <taxon>Bacillales</taxon>
        <taxon>Paenibacillaceae</taxon>
        <taxon>Fontibacillus</taxon>
    </lineage>
</organism>
<dbReference type="InterPro" id="IPR058240">
    <property type="entry name" value="rSAM_sf"/>
</dbReference>
<dbReference type="EMBL" id="QPJW01000003">
    <property type="protein sequence ID" value="RCX20623.1"/>
    <property type="molecule type" value="Genomic_DNA"/>
</dbReference>
<keyword evidence="3" id="KW-0949">S-adenosyl-L-methionine</keyword>
<keyword evidence="4" id="KW-0479">Metal-binding</keyword>
<dbReference type="SMART" id="SM00729">
    <property type="entry name" value="Elp3"/>
    <property type="match status" value="1"/>
</dbReference>
<protein>
    <submittedName>
        <fullName evidence="8">Radical SAM protein with 4Fe4S-binding SPASM domain</fullName>
    </submittedName>
</protein>
<keyword evidence="2" id="KW-0004">4Fe-4S</keyword>
<evidence type="ECO:0000256" key="5">
    <source>
        <dbReference type="ARBA" id="ARBA00023004"/>
    </source>
</evidence>
<dbReference type="Proteomes" id="UP000253090">
    <property type="component" value="Unassembled WGS sequence"/>
</dbReference>
<comment type="cofactor">
    <cofactor evidence="1">
        <name>[4Fe-4S] cluster</name>
        <dbReference type="ChEBI" id="CHEBI:49883"/>
    </cofactor>
</comment>
<dbReference type="PROSITE" id="PS51257">
    <property type="entry name" value="PROKAR_LIPOPROTEIN"/>
    <property type="match status" value="1"/>
</dbReference>
<dbReference type="SUPFAM" id="SSF102114">
    <property type="entry name" value="Radical SAM enzymes"/>
    <property type="match status" value="1"/>
</dbReference>
<sequence length="348" mass="38541">MSLILRYPLHMVWAVTNLCNAHCVHCSSSAGCRLPGELDTNEALGLIDQLSELGIVDLALSGGEALLRPDINELISHAVKRNMQVGLGTNGWWIQKERAHELKRLGLHRVQISLDGLGPVHDQVRGLPGLFEKATAAMHACREAGLQTHVCFTPHRDNVHDLENVIQFAYEQGIHLFNLSQFVPVGRGSQAMDLSAEEWKEIARLWANKRREYAGRMKFTSHLAQMALVDSSLARQEAFRGCQAGMGQGYIAPDGTVTPCVMLPVGIGNVKDKPFREIWDESSVISDLRDRSHLEGKCGTCRIRERCGGCRGVAYGYYQTHMAEDPHCWLPPEAAQAKEHVDSGLFAT</sequence>
<dbReference type="NCBIfam" id="TIGR04085">
    <property type="entry name" value="rSAM_more_4Fe4S"/>
    <property type="match status" value="1"/>
</dbReference>
<accession>A0A369BGE7</accession>
<dbReference type="GO" id="GO:0003824">
    <property type="term" value="F:catalytic activity"/>
    <property type="evidence" value="ECO:0007669"/>
    <property type="project" value="InterPro"/>
</dbReference>
<dbReference type="GO" id="GO:0051539">
    <property type="term" value="F:4 iron, 4 sulfur cluster binding"/>
    <property type="evidence" value="ECO:0007669"/>
    <property type="project" value="UniProtKB-KW"/>
</dbReference>
<dbReference type="CDD" id="cd21123">
    <property type="entry name" value="SPASM_MftC-like"/>
    <property type="match status" value="1"/>
</dbReference>